<reference evidence="5 6" key="1">
    <citation type="submission" date="2022-05" db="EMBL/GenBank/DDBJ databases">
        <authorList>
            <consortium name="Genoscope - CEA"/>
            <person name="William W."/>
        </authorList>
    </citation>
    <scope>NUCLEOTIDE SEQUENCE [LARGE SCALE GENOMIC DNA]</scope>
</reference>
<dbReference type="InterPro" id="IPR035914">
    <property type="entry name" value="Sperma_CUB_dom_sf"/>
</dbReference>
<dbReference type="InterPro" id="IPR000859">
    <property type="entry name" value="CUB_dom"/>
</dbReference>
<evidence type="ECO:0000313" key="5">
    <source>
        <dbReference type="EMBL" id="CAH3028691.1"/>
    </source>
</evidence>
<comment type="caution">
    <text evidence="5">The sequence shown here is derived from an EMBL/GenBank/DDBJ whole genome shotgun (WGS) entry which is preliminary data.</text>
</comment>
<feature type="non-terminal residue" evidence="5">
    <location>
        <position position="1"/>
    </location>
</feature>
<name>A0ABN8MJD8_9CNID</name>
<sequence length="113" mass="12513">CRFGFLKISDDNNRILGTYCGKQLNGKDVLVTGNRAFITIVSDENERYPVFQLTILNYQNGCGSVINNTLTSPGFPTQYPNNMHCVYNVSIPPGKALNISFPTFIMQSHSTCG</sequence>
<gene>
    <name evidence="5" type="ORF">PEVE_00034650</name>
</gene>
<comment type="caution">
    <text evidence="3">Lacks conserved residue(s) required for the propagation of feature annotation.</text>
</comment>
<feature type="domain" description="CUB" evidence="4">
    <location>
        <begin position="20"/>
        <end position="113"/>
    </location>
</feature>
<keyword evidence="1" id="KW-0677">Repeat</keyword>
<protein>
    <recommendedName>
        <fullName evidence="4">CUB domain-containing protein</fullName>
    </recommendedName>
</protein>
<dbReference type="SUPFAM" id="SSF49854">
    <property type="entry name" value="Spermadhesin, CUB domain"/>
    <property type="match status" value="2"/>
</dbReference>
<dbReference type="EMBL" id="CALNXI010000528">
    <property type="protein sequence ID" value="CAH3028691.1"/>
    <property type="molecule type" value="Genomic_DNA"/>
</dbReference>
<evidence type="ECO:0000313" key="6">
    <source>
        <dbReference type="Proteomes" id="UP001159427"/>
    </source>
</evidence>
<dbReference type="Pfam" id="PF00431">
    <property type="entry name" value="CUB"/>
    <property type="match status" value="1"/>
</dbReference>
<dbReference type="Gene3D" id="2.60.120.290">
    <property type="entry name" value="Spermadhesin, CUB domain"/>
    <property type="match status" value="2"/>
</dbReference>
<dbReference type="Proteomes" id="UP001159427">
    <property type="component" value="Unassembled WGS sequence"/>
</dbReference>
<proteinExistence type="predicted"/>
<keyword evidence="2" id="KW-1015">Disulfide bond</keyword>
<dbReference type="CDD" id="cd00041">
    <property type="entry name" value="CUB"/>
    <property type="match status" value="1"/>
</dbReference>
<dbReference type="PROSITE" id="PS01180">
    <property type="entry name" value="CUB"/>
    <property type="match status" value="1"/>
</dbReference>
<evidence type="ECO:0000259" key="4">
    <source>
        <dbReference type="PROSITE" id="PS01180"/>
    </source>
</evidence>
<accession>A0ABN8MJD8</accession>
<evidence type="ECO:0000256" key="1">
    <source>
        <dbReference type="ARBA" id="ARBA00022737"/>
    </source>
</evidence>
<organism evidence="5 6">
    <name type="scientific">Porites evermanni</name>
    <dbReference type="NCBI Taxonomy" id="104178"/>
    <lineage>
        <taxon>Eukaryota</taxon>
        <taxon>Metazoa</taxon>
        <taxon>Cnidaria</taxon>
        <taxon>Anthozoa</taxon>
        <taxon>Hexacorallia</taxon>
        <taxon>Scleractinia</taxon>
        <taxon>Fungiina</taxon>
        <taxon>Poritidae</taxon>
        <taxon>Porites</taxon>
    </lineage>
</organism>
<dbReference type="PANTHER" id="PTHR24251">
    <property type="entry name" value="OVOCHYMASE-RELATED"/>
    <property type="match status" value="1"/>
</dbReference>
<evidence type="ECO:0000256" key="3">
    <source>
        <dbReference type="PROSITE-ProRule" id="PRU00059"/>
    </source>
</evidence>
<evidence type="ECO:0000256" key="2">
    <source>
        <dbReference type="ARBA" id="ARBA00023157"/>
    </source>
</evidence>
<keyword evidence="6" id="KW-1185">Reference proteome</keyword>